<feature type="transmembrane region" description="Helical" evidence="1">
    <location>
        <begin position="72"/>
        <end position="93"/>
    </location>
</feature>
<feature type="transmembrane region" description="Helical" evidence="1">
    <location>
        <begin position="105"/>
        <end position="128"/>
    </location>
</feature>
<evidence type="ECO:0000313" key="2">
    <source>
        <dbReference type="EMBL" id="TYR33320.1"/>
    </source>
</evidence>
<sequence length="133" mass="15914">MNLCQRFDGRIDNWFDIRQFGYLVVHFRQFCFQHFDLMLRIGLDRFVIRRINITVQEQFTRFGQLVVQICDLLDILSAGIPTILCSIAIHIQYHRLKDLRRLSLPALYLLYTCFAFLPCFLCDFTVYLPCKPR</sequence>
<dbReference type="Proteomes" id="UP000322362">
    <property type="component" value="Unassembled WGS sequence"/>
</dbReference>
<dbReference type="AlphaFoldDB" id="A0A5D4H3C2"/>
<dbReference type="EMBL" id="VTAV01000016">
    <property type="protein sequence ID" value="TYR33320.1"/>
    <property type="molecule type" value="Genomic_DNA"/>
</dbReference>
<keyword evidence="3" id="KW-1185">Reference proteome</keyword>
<dbReference type="RefSeq" id="WP_148920597.1">
    <property type="nucleotide sequence ID" value="NZ_VTAV01000016.1"/>
</dbReference>
<keyword evidence="1" id="KW-0812">Transmembrane</keyword>
<keyword evidence="1" id="KW-1133">Transmembrane helix</keyword>
<protein>
    <submittedName>
        <fullName evidence="2">Uncharacterized protein</fullName>
    </submittedName>
</protein>
<evidence type="ECO:0000256" key="1">
    <source>
        <dbReference type="SAM" id="Phobius"/>
    </source>
</evidence>
<evidence type="ECO:0000313" key="3">
    <source>
        <dbReference type="Proteomes" id="UP000322362"/>
    </source>
</evidence>
<name>A0A5D4H3C2_9SPHI</name>
<reference evidence="2 3" key="1">
    <citation type="submission" date="2019-08" db="EMBL/GenBank/DDBJ databases">
        <title>Phlebobacter frassis gen. nov. sp. nov., a new member of family Sphingobacteriaceae isolated from sand fly rearing media.</title>
        <authorList>
            <person name="Kakumanu M.L."/>
            <person name="Marayati B.F."/>
            <person name="Wada-Katsumata A."/>
            <person name="Wasserberg G."/>
            <person name="Schal C."/>
            <person name="Apperson C.S."/>
            <person name="Ponnusamy L."/>
        </authorList>
    </citation>
    <scope>NUCLEOTIDE SEQUENCE [LARGE SCALE GENOMIC DNA]</scope>
    <source>
        <strain evidence="2 3">SSI9</strain>
    </source>
</reference>
<comment type="caution">
    <text evidence="2">The sequence shown here is derived from an EMBL/GenBank/DDBJ whole genome shotgun (WGS) entry which is preliminary data.</text>
</comment>
<keyword evidence="1" id="KW-0472">Membrane</keyword>
<accession>A0A5D4H3C2</accession>
<gene>
    <name evidence="2" type="ORF">FXV77_17850</name>
</gene>
<organism evidence="2 3">
    <name type="scientific">Sphingobacterium phlebotomi</name>
    <dbReference type="NCBI Taxonomy" id="2605433"/>
    <lineage>
        <taxon>Bacteria</taxon>
        <taxon>Pseudomonadati</taxon>
        <taxon>Bacteroidota</taxon>
        <taxon>Sphingobacteriia</taxon>
        <taxon>Sphingobacteriales</taxon>
        <taxon>Sphingobacteriaceae</taxon>
        <taxon>Sphingobacterium</taxon>
    </lineage>
</organism>
<proteinExistence type="predicted"/>